<keyword evidence="5" id="KW-1185">Reference proteome</keyword>
<organism evidence="4 5">
    <name type="scientific">Pseudonocardia yuanmonensis</name>
    <dbReference type="NCBI Taxonomy" id="1095914"/>
    <lineage>
        <taxon>Bacteria</taxon>
        <taxon>Bacillati</taxon>
        <taxon>Actinomycetota</taxon>
        <taxon>Actinomycetes</taxon>
        <taxon>Pseudonocardiales</taxon>
        <taxon>Pseudonocardiaceae</taxon>
        <taxon>Pseudonocardia</taxon>
    </lineage>
</organism>
<dbReference type="Pfam" id="PF03704">
    <property type="entry name" value="BTAD"/>
    <property type="match status" value="1"/>
</dbReference>
<evidence type="ECO:0000313" key="4">
    <source>
        <dbReference type="EMBL" id="GAA4691810.1"/>
    </source>
</evidence>
<dbReference type="SUPFAM" id="SSF48452">
    <property type="entry name" value="TPR-like"/>
    <property type="match status" value="1"/>
</dbReference>
<accession>A0ABP8WLI0</accession>
<evidence type="ECO:0000256" key="1">
    <source>
        <dbReference type="ARBA" id="ARBA00023015"/>
    </source>
</evidence>
<proteinExistence type="predicted"/>
<dbReference type="PANTHER" id="PTHR35807:SF1">
    <property type="entry name" value="TRANSCRIPTIONAL REGULATOR REDD"/>
    <property type="match status" value="1"/>
</dbReference>
<evidence type="ECO:0000313" key="5">
    <source>
        <dbReference type="Proteomes" id="UP001500325"/>
    </source>
</evidence>
<evidence type="ECO:0000256" key="2">
    <source>
        <dbReference type="ARBA" id="ARBA00023163"/>
    </source>
</evidence>
<keyword evidence="2" id="KW-0804">Transcription</keyword>
<protein>
    <recommendedName>
        <fullName evidence="3">Bacterial transcriptional activator domain-containing protein</fullName>
    </recommendedName>
</protein>
<dbReference type="Proteomes" id="UP001500325">
    <property type="component" value="Unassembled WGS sequence"/>
</dbReference>
<dbReference type="InterPro" id="IPR051677">
    <property type="entry name" value="AfsR-DnrI-RedD_regulator"/>
</dbReference>
<dbReference type="InterPro" id="IPR005158">
    <property type="entry name" value="BTAD"/>
</dbReference>
<dbReference type="InterPro" id="IPR011990">
    <property type="entry name" value="TPR-like_helical_dom_sf"/>
</dbReference>
<keyword evidence="1" id="KW-0805">Transcription regulation</keyword>
<dbReference type="SMART" id="SM01043">
    <property type="entry name" value="BTAD"/>
    <property type="match status" value="1"/>
</dbReference>
<feature type="domain" description="Bacterial transcriptional activator" evidence="3">
    <location>
        <begin position="90"/>
        <end position="237"/>
    </location>
</feature>
<evidence type="ECO:0000259" key="3">
    <source>
        <dbReference type="SMART" id="SM01043"/>
    </source>
</evidence>
<name>A0ABP8WLI0_9PSEU</name>
<reference evidence="5" key="1">
    <citation type="journal article" date="2019" name="Int. J. Syst. Evol. Microbiol.">
        <title>The Global Catalogue of Microorganisms (GCM) 10K type strain sequencing project: providing services to taxonomists for standard genome sequencing and annotation.</title>
        <authorList>
            <consortium name="The Broad Institute Genomics Platform"/>
            <consortium name="The Broad Institute Genome Sequencing Center for Infectious Disease"/>
            <person name="Wu L."/>
            <person name="Ma J."/>
        </authorList>
    </citation>
    <scope>NUCLEOTIDE SEQUENCE [LARGE SCALE GENOMIC DNA]</scope>
    <source>
        <strain evidence="5">JCM 18055</strain>
    </source>
</reference>
<comment type="caution">
    <text evidence="4">The sequence shown here is derived from an EMBL/GenBank/DDBJ whole genome shotgun (WGS) entry which is preliminary data.</text>
</comment>
<sequence>MVRIQLHGRFVVVVEDRSVEHLLPGRRGRALVAYLACRRAAVDRCELAEALCSSGAGLTALLSKVRAVLAPVEIVGRQSVQLVLPEGGLVDAAVAAEAAHRADAAAARRDWPEAWTHALSTLFVTQRPFLPDLREPWVGEHREEVGRLHRRALTTYAEACLALATPTELASAERSARELVRAAPLDEKGHRLLMRALAARGDRAEALRVYERLRRMLLDELGVGPGPETRAVHEEILR</sequence>
<dbReference type="PANTHER" id="PTHR35807">
    <property type="entry name" value="TRANSCRIPTIONAL REGULATOR REDD-RELATED"/>
    <property type="match status" value="1"/>
</dbReference>
<dbReference type="EMBL" id="BAABIC010000009">
    <property type="protein sequence ID" value="GAA4691810.1"/>
    <property type="molecule type" value="Genomic_DNA"/>
</dbReference>
<dbReference type="Gene3D" id="1.25.40.10">
    <property type="entry name" value="Tetratricopeptide repeat domain"/>
    <property type="match status" value="1"/>
</dbReference>
<gene>
    <name evidence="4" type="ORF">GCM10023215_31000</name>
</gene>
<dbReference type="RefSeq" id="WP_345381209.1">
    <property type="nucleotide sequence ID" value="NZ_BAABIC010000009.1"/>
</dbReference>